<dbReference type="CDD" id="cd05289">
    <property type="entry name" value="MDR_like_2"/>
    <property type="match status" value="1"/>
</dbReference>
<dbReference type="Gene3D" id="3.40.50.720">
    <property type="entry name" value="NAD(P)-binding Rossmann-like Domain"/>
    <property type="match status" value="1"/>
</dbReference>
<dbReference type="PANTHER" id="PTHR11695">
    <property type="entry name" value="ALCOHOL DEHYDROGENASE RELATED"/>
    <property type="match status" value="1"/>
</dbReference>
<reference evidence="3 4" key="1">
    <citation type="submission" date="2023-10" db="EMBL/GenBank/DDBJ databases">
        <title>Draft genome sequence of Xylaria bambusicola isolate GMP-LS, the root and basal stem rot pathogen of sugarcane in Indonesia.</title>
        <authorList>
            <person name="Selvaraj P."/>
            <person name="Muralishankar V."/>
            <person name="Muruganantham S."/>
            <person name="Sp S."/>
            <person name="Haryani S."/>
            <person name="Lau K.J.X."/>
            <person name="Naqvi N.I."/>
        </authorList>
    </citation>
    <scope>NUCLEOTIDE SEQUENCE [LARGE SCALE GENOMIC DNA]</scope>
    <source>
        <strain evidence="3">GMP-LS</strain>
    </source>
</reference>
<dbReference type="Gene3D" id="3.90.180.10">
    <property type="entry name" value="Medium-chain alcohol dehydrogenases, catalytic domain"/>
    <property type="match status" value="1"/>
</dbReference>
<dbReference type="InterPro" id="IPR036291">
    <property type="entry name" value="NAD(P)-bd_dom_sf"/>
</dbReference>
<comment type="caution">
    <text evidence="3">The sequence shown here is derived from an EMBL/GenBank/DDBJ whole genome shotgun (WGS) entry which is preliminary data.</text>
</comment>
<dbReference type="SMART" id="SM00829">
    <property type="entry name" value="PKS_ER"/>
    <property type="match status" value="1"/>
</dbReference>
<dbReference type="InterPro" id="IPR050700">
    <property type="entry name" value="YIM1/Zinc_Alcohol_DH_Fams"/>
</dbReference>
<keyword evidence="1" id="KW-0472">Membrane</keyword>
<sequence>MRLGSKIIFVTFCNYPSSAFHAELDEQSDEECTVLHQIYADPAGTPPLSIRSCFCLTAISEVTEYLLLHRLMTILNGIMADLPSTMRSLVAPKFCTPSGYEIIDAPLPTIKKPGDVLIRVHVGAIQPGDTQRANGATRILPGKMEFPMKIGTEGSGVVVAVGTGVTKFKPGDEVYAVVLQGRPFDLFAENSFLSQYAVTTESCVLPKPAALSHEDAASLPGYTLVAYQCVETGLRLLRENGVTDGLEGKTVFVPGALSGTGSIAIQLLKNHYSVGRVISTVSTEKLPLVNQYLPGLVDQVVDYRTTKRLTNAIPAGSVDFVLNTQWDLIGTFALADPKKGVVVSISSAPHPSLFREMLPTAPFWVFWALAVMQWYYAFKLRGTNIKYTFVSGDYGVQEDLERAGEFIATGKVKAVKRVVNLEDIATIREECEKVHKTKGGMGKLVVRIP</sequence>
<evidence type="ECO:0000313" key="3">
    <source>
        <dbReference type="EMBL" id="KAK5632627.1"/>
    </source>
</evidence>
<keyword evidence="4" id="KW-1185">Reference proteome</keyword>
<feature type="transmembrane region" description="Helical" evidence="1">
    <location>
        <begin position="361"/>
        <end position="378"/>
    </location>
</feature>
<dbReference type="PANTHER" id="PTHR11695:SF294">
    <property type="entry name" value="RETICULON-4-INTERACTING PROTEIN 1, MITOCHONDRIAL"/>
    <property type="match status" value="1"/>
</dbReference>
<dbReference type="Proteomes" id="UP001305414">
    <property type="component" value="Unassembled WGS sequence"/>
</dbReference>
<name>A0AAN7Z6Y7_9PEZI</name>
<dbReference type="GO" id="GO:0016491">
    <property type="term" value="F:oxidoreductase activity"/>
    <property type="evidence" value="ECO:0007669"/>
    <property type="project" value="InterPro"/>
</dbReference>
<dbReference type="AlphaFoldDB" id="A0AAN7Z6Y7"/>
<dbReference type="InterPro" id="IPR020843">
    <property type="entry name" value="ER"/>
</dbReference>
<dbReference type="InterPro" id="IPR011032">
    <property type="entry name" value="GroES-like_sf"/>
</dbReference>
<evidence type="ECO:0000256" key="1">
    <source>
        <dbReference type="SAM" id="Phobius"/>
    </source>
</evidence>
<evidence type="ECO:0000259" key="2">
    <source>
        <dbReference type="SMART" id="SM00829"/>
    </source>
</evidence>
<dbReference type="SUPFAM" id="SSF51735">
    <property type="entry name" value="NAD(P)-binding Rossmann-fold domains"/>
    <property type="match status" value="1"/>
</dbReference>
<dbReference type="SUPFAM" id="SSF50129">
    <property type="entry name" value="GroES-like"/>
    <property type="match status" value="1"/>
</dbReference>
<dbReference type="EMBL" id="JAWHQM010000026">
    <property type="protein sequence ID" value="KAK5632627.1"/>
    <property type="molecule type" value="Genomic_DNA"/>
</dbReference>
<gene>
    <name evidence="3" type="ORF">RRF57_008341</name>
</gene>
<proteinExistence type="predicted"/>
<dbReference type="Pfam" id="PF13602">
    <property type="entry name" value="ADH_zinc_N_2"/>
    <property type="match status" value="1"/>
</dbReference>
<protein>
    <recommendedName>
        <fullName evidence="2">Enoyl reductase (ER) domain-containing protein</fullName>
    </recommendedName>
</protein>
<evidence type="ECO:0000313" key="4">
    <source>
        <dbReference type="Proteomes" id="UP001305414"/>
    </source>
</evidence>
<feature type="domain" description="Enoyl reductase (ER)" evidence="2">
    <location>
        <begin position="95"/>
        <end position="446"/>
    </location>
</feature>
<keyword evidence="1" id="KW-0812">Transmembrane</keyword>
<accession>A0AAN7Z6Y7</accession>
<keyword evidence="1" id="KW-1133">Transmembrane helix</keyword>
<dbReference type="Pfam" id="PF08240">
    <property type="entry name" value="ADH_N"/>
    <property type="match status" value="1"/>
</dbReference>
<dbReference type="InterPro" id="IPR013154">
    <property type="entry name" value="ADH-like_N"/>
</dbReference>
<organism evidence="3 4">
    <name type="scientific">Xylaria bambusicola</name>
    <dbReference type="NCBI Taxonomy" id="326684"/>
    <lineage>
        <taxon>Eukaryota</taxon>
        <taxon>Fungi</taxon>
        <taxon>Dikarya</taxon>
        <taxon>Ascomycota</taxon>
        <taxon>Pezizomycotina</taxon>
        <taxon>Sordariomycetes</taxon>
        <taxon>Xylariomycetidae</taxon>
        <taxon>Xylariales</taxon>
        <taxon>Xylariaceae</taxon>
        <taxon>Xylaria</taxon>
    </lineage>
</organism>